<dbReference type="Ensembl" id="ENSPSTT00000020428.1">
    <property type="protein sequence ID" value="ENSPSTP00000019484.1"/>
    <property type="gene ID" value="ENSPSTG00000014073.1"/>
</dbReference>
<keyword evidence="7" id="KW-1185">Reference proteome</keyword>
<name>A0A8C9FQU6_PAVCR</name>
<evidence type="ECO:0000256" key="1">
    <source>
        <dbReference type="ARBA" id="ARBA00022729"/>
    </source>
</evidence>
<evidence type="ECO:0000313" key="7">
    <source>
        <dbReference type="Proteomes" id="UP000694428"/>
    </source>
</evidence>
<dbReference type="InterPro" id="IPR013783">
    <property type="entry name" value="Ig-like_fold"/>
</dbReference>
<organism evidence="6 7">
    <name type="scientific">Pavo cristatus</name>
    <name type="common">Indian peafowl</name>
    <name type="synonym">Blue peafowl</name>
    <dbReference type="NCBI Taxonomy" id="9049"/>
    <lineage>
        <taxon>Eukaryota</taxon>
        <taxon>Metazoa</taxon>
        <taxon>Chordata</taxon>
        <taxon>Craniata</taxon>
        <taxon>Vertebrata</taxon>
        <taxon>Euteleostomi</taxon>
        <taxon>Archelosauria</taxon>
        <taxon>Archosauria</taxon>
        <taxon>Dinosauria</taxon>
        <taxon>Saurischia</taxon>
        <taxon>Theropoda</taxon>
        <taxon>Coelurosauria</taxon>
        <taxon>Aves</taxon>
        <taxon>Neognathae</taxon>
        <taxon>Galloanserae</taxon>
        <taxon>Galliformes</taxon>
        <taxon>Phasianidae</taxon>
        <taxon>Phasianinae</taxon>
        <taxon>Pavo</taxon>
    </lineage>
</organism>
<dbReference type="SUPFAM" id="SSF48726">
    <property type="entry name" value="Immunoglobulin"/>
    <property type="match status" value="1"/>
</dbReference>
<evidence type="ECO:0000259" key="5">
    <source>
        <dbReference type="SMART" id="SM00406"/>
    </source>
</evidence>
<accession>A0A8C9FQU6</accession>
<evidence type="ECO:0000313" key="6">
    <source>
        <dbReference type="Ensembl" id="ENSPSTP00000019484.1"/>
    </source>
</evidence>
<keyword evidence="2" id="KW-1064">Adaptive immunity</keyword>
<dbReference type="SMART" id="SM00406">
    <property type="entry name" value="IGv"/>
    <property type="match status" value="1"/>
</dbReference>
<protein>
    <recommendedName>
        <fullName evidence="5">Immunoglobulin V-set domain-containing protein</fullName>
    </recommendedName>
</protein>
<dbReference type="AlphaFoldDB" id="A0A8C9FQU6"/>
<dbReference type="Gene3D" id="2.60.40.10">
    <property type="entry name" value="Immunoglobulins"/>
    <property type="match status" value="1"/>
</dbReference>
<dbReference type="PANTHER" id="PTHR19367">
    <property type="entry name" value="T-CELL RECEPTOR ALPHA CHAIN V REGION"/>
    <property type="match status" value="1"/>
</dbReference>
<keyword evidence="3" id="KW-0675">Receptor</keyword>
<reference evidence="6" key="1">
    <citation type="submission" date="2025-05" db="UniProtKB">
        <authorList>
            <consortium name="Ensembl"/>
        </authorList>
    </citation>
    <scope>IDENTIFICATION</scope>
</reference>
<dbReference type="InterPro" id="IPR013106">
    <property type="entry name" value="Ig_V-set"/>
</dbReference>
<dbReference type="PANTHER" id="PTHR19367:SF18">
    <property type="entry name" value="T CELL RECEPTOR ALPHA VARIABLE 16"/>
    <property type="match status" value="1"/>
</dbReference>
<dbReference type="InterPro" id="IPR051287">
    <property type="entry name" value="TCR_variable_region"/>
</dbReference>
<sequence>FLLQIPSTLHAVFIGMYGERRIAAREQIRTVDRSLYPPGYTGENAVSLLHCNFSTSSSVFYIFWYQQHLTQSPQLLLWVNAFRPHMSSGRFSSVLSMENSHVLLHVQDVRFQHRAVYFCALSTHWCLQRAAAYRKVWVL</sequence>
<evidence type="ECO:0000256" key="3">
    <source>
        <dbReference type="ARBA" id="ARBA00023170"/>
    </source>
</evidence>
<feature type="domain" description="Immunoglobulin V-set" evidence="5">
    <location>
        <begin position="47"/>
        <end position="121"/>
    </location>
</feature>
<dbReference type="GO" id="GO:0002250">
    <property type="term" value="P:adaptive immune response"/>
    <property type="evidence" value="ECO:0007669"/>
    <property type="project" value="UniProtKB-KW"/>
</dbReference>
<dbReference type="Ensembl" id="ENSPSTT00000017344.1">
    <property type="protein sequence ID" value="ENSPSTP00000016552.1"/>
    <property type="gene ID" value="ENSPSTG00000011771.1"/>
</dbReference>
<dbReference type="Pfam" id="PF07686">
    <property type="entry name" value="V-set"/>
    <property type="match status" value="1"/>
</dbReference>
<keyword evidence="1" id="KW-0732">Signal</keyword>
<dbReference type="Proteomes" id="UP000694428">
    <property type="component" value="Unplaced"/>
</dbReference>
<proteinExistence type="predicted"/>
<evidence type="ECO:0000256" key="4">
    <source>
        <dbReference type="ARBA" id="ARBA00023319"/>
    </source>
</evidence>
<evidence type="ECO:0000256" key="2">
    <source>
        <dbReference type="ARBA" id="ARBA00023130"/>
    </source>
</evidence>
<keyword evidence="2" id="KW-0391">Immunity</keyword>
<keyword evidence="4" id="KW-0393">Immunoglobulin domain</keyword>
<dbReference type="InterPro" id="IPR036179">
    <property type="entry name" value="Ig-like_dom_sf"/>
</dbReference>